<sequence>MSYKLLCTLLAPVVLISCKPGEKDKEGPAAATEKKTEQSSAINCYEYINKADTVILKLIHVGDAITGLLVYNLDGKDLNKGTLRGGMQGNILVANYTFMSEGTTSERQVAFKLENGSFIEGHGESYTDQDKVRFKNIDSLQFDGPIKLAEIACK</sequence>
<accession>A0A3B7MV01</accession>
<evidence type="ECO:0000313" key="2">
    <source>
        <dbReference type="Proteomes" id="UP000263900"/>
    </source>
</evidence>
<proteinExistence type="predicted"/>
<dbReference type="RefSeq" id="WP_119053791.1">
    <property type="nucleotide sequence ID" value="NZ_CP032157.1"/>
</dbReference>
<evidence type="ECO:0000313" key="1">
    <source>
        <dbReference type="EMBL" id="AXY77918.1"/>
    </source>
</evidence>
<protein>
    <submittedName>
        <fullName evidence="1">Uncharacterized protein</fullName>
    </submittedName>
</protein>
<dbReference type="KEGG" id="pseg:D3H65_29730"/>
<gene>
    <name evidence="1" type="ORF">D3H65_29730</name>
</gene>
<dbReference type="EMBL" id="CP032157">
    <property type="protein sequence ID" value="AXY77918.1"/>
    <property type="molecule type" value="Genomic_DNA"/>
</dbReference>
<keyword evidence="2" id="KW-1185">Reference proteome</keyword>
<dbReference type="OrthoDB" id="794403at2"/>
<name>A0A3B7MV01_9BACT</name>
<dbReference type="Proteomes" id="UP000263900">
    <property type="component" value="Chromosome"/>
</dbReference>
<dbReference type="PROSITE" id="PS51257">
    <property type="entry name" value="PROKAR_LIPOPROTEIN"/>
    <property type="match status" value="1"/>
</dbReference>
<dbReference type="AlphaFoldDB" id="A0A3B7MV01"/>
<organism evidence="1 2">
    <name type="scientific">Paraflavitalea soli</name>
    <dbReference type="NCBI Taxonomy" id="2315862"/>
    <lineage>
        <taxon>Bacteria</taxon>
        <taxon>Pseudomonadati</taxon>
        <taxon>Bacteroidota</taxon>
        <taxon>Chitinophagia</taxon>
        <taxon>Chitinophagales</taxon>
        <taxon>Chitinophagaceae</taxon>
        <taxon>Paraflavitalea</taxon>
    </lineage>
</organism>
<reference evidence="1 2" key="1">
    <citation type="submission" date="2018-09" db="EMBL/GenBank/DDBJ databases">
        <title>Genome sequencing of strain 6GH32-13.</title>
        <authorList>
            <person name="Weon H.-Y."/>
            <person name="Heo J."/>
            <person name="Kwon S.-W."/>
        </authorList>
    </citation>
    <scope>NUCLEOTIDE SEQUENCE [LARGE SCALE GENOMIC DNA]</scope>
    <source>
        <strain evidence="1 2">5GH32-13</strain>
    </source>
</reference>